<gene>
    <name evidence="2" type="ORF">KWG56_10965</name>
</gene>
<dbReference type="Proteomes" id="UP000824334">
    <property type="component" value="Chromosome"/>
</dbReference>
<protein>
    <submittedName>
        <fullName evidence="2">Recombinase family protein</fullName>
    </submittedName>
</protein>
<organism evidence="2 3">
    <name type="scientific">Brevundimonas nasdae</name>
    <dbReference type="NCBI Taxonomy" id="172043"/>
    <lineage>
        <taxon>Bacteria</taxon>
        <taxon>Pseudomonadati</taxon>
        <taxon>Pseudomonadota</taxon>
        <taxon>Alphaproteobacteria</taxon>
        <taxon>Caulobacterales</taxon>
        <taxon>Caulobacteraceae</taxon>
        <taxon>Brevundimonas</taxon>
    </lineage>
</organism>
<keyword evidence="3" id="KW-1185">Reference proteome</keyword>
<dbReference type="EMBL" id="CP080034">
    <property type="protein sequence ID" value="QYC09149.1"/>
    <property type="molecule type" value="Genomic_DNA"/>
</dbReference>
<dbReference type="InterPro" id="IPR011109">
    <property type="entry name" value="DNA_bind_recombinase_dom"/>
</dbReference>
<feature type="domain" description="Recombinase" evidence="1">
    <location>
        <begin position="6"/>
        <end position="53"/>
    </location>
</feature>
<dbReference type="Pfam" id="PF07508">
    <property type="entry name" value="Recombinase"/>
    <property type="match status" value="1"/>
</dbReference>
<evidence type="ECO:0000259" key="1">
    <source>
        <dbReference type="Pfam" id="PF07508"/>
    </source>
</evidence>
<evidence type="ECO:0000313" key="3">
    <source>
        <dbReference type="Proteomes" id="UP000824334"/>
    </source>
</evidence>
<accession>A0ABX8TJ09</accession>
<name>A0ABX8TJ09_9CAUL</name>
<proteinExistence type="predicted"/>
<evidence type="ECO:0000313" key="2">
    <source>
        <dbReference type="EMBL" id="QYC09149.1"/>
    </source>
</evidence>
<sequence length="90" mass="9655">MRDIDPAEAGAVREIFRRYVAGVSPRAIVSDQNARGVASARGGDWKASTIKVMRVVATASSITPSIVVNWCWQADPDQGLPHGQTQGPHD</sequence>
<reference evidence="2 3" key="1">
    <citation type="submission" date="2021-07" db="EMBL/GenBank/DDBJ databases">
        <title>Isolation and characterization of bacteria from a gold mining with a capacity of golden bioaccumulation.</title>
        <authorList>
            <person name="Yang X.J."/>
        </authorList>
    </citation>
    <scope>NUCLEOTIDE SEQUENCE [LARGE SCALE GENOMIC DNA]</scope>
    <source>
        <strain evidence="2 3">Au29</strain>
    </source>
</reference>